<comment type="caution">
    <text evidence="1">The sequence shown here is derived from an EMBL/GenBank/DDBJ whole genome shotgun (WGS) entry which is preliminary data.</text>
</comment>
<accession>A0A562UTC4</accession>
<dbReference type="EMBL" id="VLLK01000001">
    <property type="protein sequence ID" value="TWJ08884.1"/>
    <property type="molecule type" value="Genomic_DNA"/>
</dbReference>
<proteinExistence type="predicted"/>
<protein>
    <submittedName>
        <fullName evidence="1">Uncharacterized protein</fullName>
    </submittedName>
</protein>
<dbReference type="Proteomes" id="UP000320547">
    <property type="component" value="Unassembled WGS sequence"/>
</dbReference>
<keyword evidence="2" id="KW-1185">Reference proteome</keyword>
<sequence length="96" mass="10930">MTGRPKFKLSRLREIGWAKWDPIGLSGTEDWSEDEYDSYLLQAAGRLWNGESRQEVTSYLVSIETEYMGLGEAPGIHQRANEFADALSNYVTELRA</sequence>
<dbReference type="RefSeq" id="WP_067596580.1">
    <property type="nucleotide sequence ID" value="NZ_CP015963.1"/>
</dbReference>
<dbReference type="STRING" id="476157.GCA_001663155_00240"/>
<organism evidence="1 2">
    <name type="scientific">Altererythrobacter ishigakiensis</name>
    <dbReference type="NCBI Taxonomy" id="476157"/>
    <lineage>
        <taxon>Bacteria</taxon>
        <taxon>Pseudomonadati</taxon>
        <taxon>Pseudomonadota</taxon>
        <taxon>Alphaproteobacteria</taxon>
        <taxon>Sphingomonadales</taxon>
        <taxon>Erythrobacteraceae</taxon>
        <taxon>Altererythrobacter</taxon>
    </lineage>
</organism>
<reference evidence="1 2" key="1">
    <citation type="submission" date="2019-07" db="EMBL/GenBank/DDBJ databases">
        <title>Genomic Encyclopedia of Archaeal and Bacterial Type Strains, Phase II (KMG-II): from individual species to whole genera.</title>
        <authorList>
            <person name="Goeker M."/>
        </authorList>
    </citation>
    <scope>NUCLEOTIDE SEQUENCE [LARGE SCALE GENOMIC DNA]</scope>
    <source>
        <strain evidence="1 2">ATCC BAA-2084</strain>
    </source>
</reference>
<dbReference type="OrthoDB" id="7596921at2"/>
<gene>
    <name evidence="1" type="ORF">JN10_0504</name>
</gene>
<dbReference type="AlphaFoldDB" id="A0A562UTC4"/>
<evidence type="ECO:0000313" key="1">
    <source>
        <dbReference type="EMBL" id="TWJ08884.1"/>
    </source>
</evidence>
<evidence type="ECO:0000313" key="2">
    <source>
        <dbReference type="Proteomes" id="UP000320547"/>
    </source>
</evidence>
<name>A0A562UTC4_9SPHN</name>